<feature type="region of interest" description="Disordered" evidence="1">
    <location>
        <begin position="383"/>
        <end position="404"/>
    </location>
</feature>
<proteinExistence type="predicted"/>
<feature type="domain" description="Beta-lactamase-related" evidence="3">
    <location>
        <begin position="71"/>
        <end position="347"/>
    </location>
</feature>
<feature type="chain" id="PRO_5046670026" evidence="2">
    <location>
        <begin position="34"/>
        <end position="404"/>
    </location>
</feature>
<accession>A0ABU8XMV4</accession>
<dbReference type="Pfam" id="PF00144">
    <property type="entry name" value="Beta-lactamase"/>
    <property type="match status" value="1"/>
</dbReference>
<dbReference type="SUPFAM" id="SSF56601">
    <property type="entry name" value="beta-lactamase/transpeptidase-like"/>
    <property type="match status" value="1"/>
</dbReference>
<feature type="signal peptide" evidence="2">
    <location>
        <begin position="1"/>
        <end position="33"/>
    </location>
</feature>
<keyword evidence="2" id="KW-0732">Signal</keyword>
<evidence type="ECO:0000313" key="5">
    <source>
        <dbReference type="Proteomes" id="UP001375743"/>
    </source>
</evidence>
<organism evidence="4 5">
    <name type="scientific">Benzoatithermus flavus</name>
    <dbReference type="NCBI Taxonomy" id="3108223"/>
    <lineage>
        <taxon>Bacteria</taxon>
        <taxon>Pseudomonadati</taxon>
        <taxon>Pseudomonadota</taxon>
        <taxon>Alphaproteobacteria</taxon>
        <taxon>Geminicoccales</taxon>
        <taxon>Geminicoccaceae</taxon>
        <taxon>Benzoatithermus</taxon>
    </lineage>
</organism>
<evidence type="ECO:0000313" key="4">
    <source>
        <dbReference type="EMBL" id="MEK0081798.1"/>
    </source>
</evidence>
<name>A0ABU8XMV4_9PROT</name>
<comment type="caution">
    <text evidence="4">The sequence shown here is derived from an EMBL/GenBank/DDBJ whole genome shotgun (WGS) entry which is preliminary data.</text>
</comment>
<evidence type="ECO:0000256" key="2">
    <source>
        <dbReference type="SAM" id="SignalP"/>
    </source>
</evidence>
<keyword evidence="4" id="KW-0378">Hydrolase</keyword>
<dbReference type="InterPro" id="IPR050789">
    <property type="entry name" value="Diverse_Enzym_Activities"/>
</dbReference>
<dbReference type="Gene3D" id="3.40.710.10">
    <property type="entry name" value="DD-peptidase/beta-lactamase superfamily"/>
    <property type="match status" value="1"/>
</dbReference>
<sequence>MEARHLHPSRRLRRLLLGSLLLGATTASLPAPAAEPATDLPTAQPGEVGMDPLKLARLSAWLRDEKLDVRSLLVVKDDKLVFERYSGGLSRDHNYELYSVTKTVTSLLFGIVAGEGKVRPTDKVADWIMKAHPEFEQALADKQNIEMRHLMAMSSGLYYKQVEGTDPLYYTAPNRLQVALGTTARVPPEQTFEYTDVNPVLVGTAIATAAGEPEDRLAEERLFQPLQMKNYHWTGADKAGSVSGGWGLRLRAVDMAKLGLVMLHGGQWQGRQVVPKSWVEQMSAPTTKAASDYGYYCWINHIVDSEREFGAMGFKGQFITVLPEENAVVVMTSILPTEGGLRDATYINLYRKIVNDYVLPAMHTRVTPAAAAAGQEALRDELARSARSKGIPGTDLAFNDAPER</sequence>
<dbReference type="InterPro" id="IPR001466">
    <property type="entry name" value="Beta-lactam-related"/>
</dbReference>
<dbReference type="PANTHER" id="PTHR43283:SF7">
    <property type="entry name" value="BETA-LACTAMASE-RELATED DOMAIN-CONTAINING PROTEIN"/>
    <property type="match status" value="1"/>
</dbReference>
<dbReference type="Proteomes" id="UP001375743">
    <property type="component" value="Unassembled WGS sequence"/>
</dbReference>
<dbReference type="GO" id="GO:0016787">
    <property type="term" value="F:hydrolase activity"/>
    <property type="evidence" value="ECO:0007669"/>
    <property type="project" value="UniProtKB-KW"/>
</dbReference>
<dbReference type="EC" id="3.-.-.-" evidence="4"/>
<keyword evidence="5" id="KW-1185">Reference proteome</keyword>
<gene>
    <name evidence="4" type="ORF">U1T56_01435</name>
</gene>
<dbReference type="PANTHER" id="PTHR43283">
    <property type="entry name" value="BETA-LACTAMASE-RELATED"/>
    <property type="match status" value="1"/>
</dbReference>
<protein>
    <submittedName>
        <fullName evidence="4">Serine hydrolase</fullName>
        <ecNumber evidence="4">3.-.-.-</ecNumber>
    </submittedName>
</protein>
<evidence type="ECO:0000259" key="3">
    <source>
        <dbReference type="Pfam" id="PF00144"/>
    </source>
</evidence>
<dbReference type="RefSeq" id="WP_418157641.1">
    <property type="nucleotide sequence ID" value="NZ_JBBLZC010000001.1"/>
</dbReference>
<dbReference type="EMBL" id="JBBLZC010000001">
    <property type="protein sequence ID" value="MEK0081798.1"/>
    <property type="molecule type" value="Genomic_DNA"/>
</dbReference>
<reference evidence="4 5" key="1">
    <citation type="submission" date="2024-01" db="EMBL/GenBank/DDBJ databases">
        <title>Multi-omics insights into the function and evolution of sodium benzoate biodegradation pathways in Benzoatithermus flavus gen. nov., sp. nov. from hot spring.</title>
        <authorList>
            <person name="Hu C.-J."/>
            <person name="Li W.-J."/>
        </authorList>
    </citation>
    <scope>NUCLEOTIDE SEQUENCE [LARGE SCALE GENOMIC DNA]</scope>
    <source>
        <strain evidence="4 5">SYSU G07066</strain>
    </source>
</reference>
<evidence type="ECO:0000256" key="1">
    <source>
        <dbReference type="SAM" id="MobiDB-lite"/>
    </source>
</evidence>
<dbReference type="InterPro" id="IPR012338">
    <property type="entry name" value="Beta-lactam/transpept-like"/>
</dbReference>